<dbReference type="SMART" id="SM00849">
    <property type="entry name" value="Lactamase_B"/>
    <property type="match status" value="1"/>
</dbReference>
<dbReference type="PANTHER" id="PTHR42951:SF17">
    <property type="entry name" value="METALLO-BETA-LACTAMASE DOMAIN-CONTAINING PROTEIN"/>
    <property type="match status" value="1"/>
</dbReference>
<dbReference type="SUPFAM" id="SSF56281">
    <property type="entry name" value="Metallo-hydrolase/oxidoreductase"/>
    <property type="match status" value="1"/>
</dbReference>
<dbReference type="AlphaFoldDB" id="A0AB32ZU40"/>
<gene>
    <name evidence="3" type="ordered locus">AMEC673_00475</name>
</gene>
<accession>A0AB32ZU40</accession>
<proteinExistence type="predicted"/>
<name>A0AB32ZU40_ALTME</name>
<sequence>MSDTAVGACFGEKEAVMNIHTLAGYIQHIYLVEDSKGLLLLDGCSRADVDNVCRYITQTLGRPLSDLKLIVVTHMHPDHAGGAIKLRERTGAQVASHPKAINWYAGFAGRTAHGIDLLLTWWVANRIGKPRMPIWYNPILAPDMTLADNQLLPGFPDWQVMYTPGHTDHDLTLKHIPTQQAYIADVLVQVKGELVPPYPLCHPNQYRESLKKLAQSHIDTFFCAHVPPTKKSDIDFEHVIENAPRKPKNHWHSSKNRIKKKLFNKTREH</sequence>
<protein>
    <submittedName>
        <fullName evidence="3">Metallo-beta-lactamase family protein</fullName>
    </submittedName>
</protein>
<dbReference type="Proteomes" id="UP000006296">
    <property type="component" value="Chromosome"/>
</dbReference>
<dbReference type="InterPro" id="IPR001279">
    <property type="entry name" value="Metallo-B-lactamas"/>
</dbReference>
<evidence type="ECO:0000259" key="2">
    <source>
        <dbReference type="SMART" id="SM00849"/>
    </source>
</evidence>
<dbReference type="KEGG" id="amg:AMEC673_00475"/>
<evidence type="ECO:0000313" key="3">
    <source>
        <dbReference type="EMBL" id="AFT72801.1"/>
    </source>
</evidence>
<dbReference type="Gene3D" id="3.60.15.10">
    <property type="entry name" value="Ribonuclease Z/Hydroxyacylglutathione hydrolase-like"/>
    <property type="match status" value="1"/>
</dbReference>
<feature type="domain" description="Metallo-beta-lactamase" evidence="2">
    <location>
        <begin position="26"/>
        <end position="225"/>
    </location>
</feature>
<dbReference type="Pfam" id="PF00753">
    <property type="entry name" value="Lactamase_B"/>
    <property type="match status" value="1"/>
</dbReference>
<feature type="region of interest" description="Disordered" evidence="1">
    <location>
        <begin position="245"/>
        <end position="269"/>
    </location>
</feature>
<dbReference type="EMBL" id="CP003844">
    <property type="protein sequence ID" value="AFT72801.1"/>
    <property type="molecule type" value="Genomic_DNA"/>
</dbReference>
<evidence type="ECO:0000313" key="4">
    <source>
        <dbReference type="Proteomes" id="UP000006296"/>
    </source>
</evidence>
<dbReference type="InterPro" id="IPR050855">
    <property type="entry name" value="NDM-1-like"/>
</dbReference>
<reference evidence="4" key="1">
    <citation type="journal article" date="2012" name="Sci. Rep.">
        <title>Genomes of surface isolates of Alteromonas macleodii: the life of a widespread marine opportunistic copiotroph.</title>
        <authorList>
            <person name="Lopez-Perez M."/>
            <person name="Gonzaga A."/>
            <person name="Martin-Cuadrado A.B."/>
            <person name="Onyshchenko O."/>
            <person name="Ghavidel A."/>
            <person name="Ghai R."/>
            <person name="Rodriguez-Valera F."/>
        </authorList>
    </citation>
    <scope>NUCLEOTIDE SEQUENCE [LARGE SCALE GENOMIC DNA]</scope>
    <source>
        <strain evidence="4">English Channel 673</strain>
    </source>
</reference>
<evidence type="ECO:0000256" key="1">
    <source>
        <dbReference type="SAM" id="MobiDB-lite"/>
    </source>
</evidence>
<dbReference type="InterPro" id="IPR036866">
    <property type="entry name" value="RibonucZ/Hydroxyglut_hydro"/>
</dbReference>
<organism evidence="3 4">
    <name type="scientific">Alteromonas macleodii (strain English Channel 673)</name>
    <dbReference type="NCBI Taxonomy" id="1004788"/>
    <lineage>
        <taxon>Bacteria</taxon>
        <taxon>Pseudomonadati</taxon>
        <taxon>Pseudomonadota</taxon>
        <taxon>Gammaproteobacteria</taxon>
        <taxon>Alteromonadales</taxon>
        <taxon>Alteromonadaceae</taxon>
        <taxon>Alteromonas/Salinimonas group</taxon>
        <taxon>Alteromonas</taxon>
    </lineage>
</organism>
<dbReference type="PANTHER" id="PTHR42951">
    <property type="entry name" value="METALLO-BETA-LACTAMASE DOMAIN-CONTAINING"/>
    <property type="match status" value="1"/>
</dbReference>